<dbReference type="InterPro" id="IPR000847">
    <property type="entry name" value="LysR_HTH_N"/>
</dbReference>
<dbReference type="GO" id="GO:0032993">
    <property type="term" value="C:protein-DNA complex"/>
    <property type="evidence" value="ECO:0007669"/>
    <property type="project" value="TreeGrafter"/>
</dbReference>
<dbReference type="Pfam" id="PF00126">
    <property type="entry name" value="HTH_1"/>
    <property type="match status" value="1"/>
</dbReference>
<keyword evidence="3 6" id="KW-0238">DNA-binding</keyword>
<dbReference type="FunFam" id="1.10.10.10:FF:000001">
    <property type="entry name" value="LysR family transcriptional regulator"/>
    <property type="match status" value="1"/>
</dbReference>
<dbReference type="InterPro" id="IPR005119">
    <property type="entry name" value="LysR_subst-bd"/>
</dbReference>
<dbReference type="GO" id="GO:0003700">
    <property type="term" value="F:DNA-binding transcription factor activity"/>
    <property type="evidence" value="ECO:0007669"/>
    <property type="project" value="InterPro"/>
</dbReference>
<dbReference type="Gene3D" id="1.10.10.10">
    <property type="entry name" value="Winged helix-like DNA-binding domain superfamily/Winged helix DNA-binding domain"/>
    <property type="match status" value="1"/>
</dbReference>
<dbReference type="EMBL" id="FNIE01000012">
    <property type="protein sequence ID" value="SDO75366.1"/>
    <property type="molecule type" value="Genomic_DNA"/>
</dbReference>
<evidence type="ECO:0000313" key="7">
    <source>
        <dbReference type="Proteomes" id="UP000199341"/>
    </source>
</evidence>
<dbReference type="SUPFAM" id="SSF46785">
    <property type="entry name" value="Winged helix' DNA-binding domain"/>
    <property type="match status" value="1"/>
</dbReference>
<dbReference type="PRINTS" id="PR00039">
    <property type="entry name" value="HTHLYSR"/>
</dbReference>
<proteinExistence type="inferred from homology"/>
<dbReference type="GO" id="GO:0003677">
    <property type="term" value="F:DNA binding"/>
    <property type="evidence" value="ECO:0007669"/>
    <property type="project" value="UniProtKB-KW"/>
</dbReference>
<dbReference type="InterPro" id="IPR036388">
    <property type="entry name" value="WH-like_DNA-bd_sf"/>
</dbReference>
<feature type="domain" description="HTH lysR-type" evidence="5">
    <location>
        <begin position="1"/>
        <end position="58"/>
    </location>
</feature>
<evidence type="ECO:0000259" key="5">
    <source>
        <dbReference type="PROSITE" id="PS50931"/>
    </source>
</evidence>
<comment type="similarity">
    <text evidence="1">Belongs to the LysR transcriptional regulatory family.</text>
</comment>
<dbReference type="PANTHER" id="PTHR30346:SF28">
    <property type="entry name" value="HTH-TYPE TRANSCRIPTIONAL REGULATOR CYNR"/>
    <property type="match status" value="1"/>
</dbReference>
<evidence type="ECO:0000256" key="4">
    <source>
        <dbReference type="ARBA" id="ARBA00023163"/>
    </source>
</evidence>
<dbReference type="SUPFAM" id="SSF53850">
    <property type="entry name" value="Periplasmic binding protein-like II"/>
    <property type="match status" value="1"/>
</dbReference>
<dbReference type="PANTHER" id="PTHR30346">
    <property type="entry name" value="TRANSCRIPTIONAL DUAL REGULATOR HCAR-RELATED"/>
    <property type="match status" value="1"/>
</dbReference>
<dbReference type="Proteomes" id="UP000199341">
    <property type="component" value="Unassembled WGS sequence"/>
</dbReference>
<dbReference type="PROSITE" id="PS50931">
    <property type="entry name" value="HTH_LYSR"/>
    <property type="match status" value="1"/>
</dbReference>
<keyword evidence="4" id="KW-0804">Transcription</keyword>
<dbReference type="Pfam" id="PF03466">
    <property type="entry name" value="LysR_substrate"/>
    <property type="match status" value="1"/>
</dbReference>
<name>A0A1H0M570_9ACTN</name>
<gene>
    <name evidence="6" type="ORF">SAMN05216259_11265</name>
</gene>
<accession>A0A1H0M570</accession>
<dbReference type="AlphaFoldDB" id="A0A1H0M570"/>
<keyword evidence="7" id="KW-1185">Reference proteome</keyword>
<dbReference type="OrthoDB" id="3181812at2"/>
<organism evidence="6 7">
    <name type="scientific">Actinacidiphila guanduensis</name>
    <dbReference type="NCBI Taxonomy" id="310781"/>
    <lineage>
        <taxon>Bacteria</taxon>
        <taxon>Bacillati</taxon>
        <taxon>Actinomycetota</taxon>
        <taxon>Actinomycetes</taxon>
        <taxon>Kitasatosporales</taxon>
        <taxon>Streptomycetaceae</taxon>
        <taxon>Actinacidiphila</taxon>
    </lineage>
</organism>
<evidence type="ECO:0000256" key="1">
    <source>
        <dbReference type="ARBA" id="ARBA00009437"/>
    </source>
</evidence>
<evidence type="ECO:0000256" key="3">
    <source>
        <dbReference type="ARBA" id="ARBA00023125"/>
    </source>
</evidence>
<keyword evidence="2" id="KW-0805">Transcription regulation</keyword>
<protein>
    <submittedName>
        <fullName evidence="6">DNA-binding transcriptional regulator, LysR family</fullName>
    </submittedName>
</protein>
<sequence length="299" mass="32292">MELRNLEHFVAVAEERSFTRAAARLHLVQSTLSVSVRSLERELGSKLLDRTTHHVDLTDAGRALLTEARTALAAVESARDAVAAVHGGLRGTVRVGIMHSLTLIDLAAVLTRYHQERPDVRIVPSPAQGGSMELARQVIDGELDLAFAALPSDYPAGLTVQPLASEPMRLACPVGHPLTERRIVPLTELDNESFVDFPPGWGTRLSADRMCQKSGVHRRVTVEVADVPTVVELVRAGFGFAFLSESLTTGTRAVALLPVRPEPVFEISLITAADRRPSAAAQALIDLILTTFAAPRRGV</sequence>
<reference evidence="6 7" key="1">
    <citation type="submission" date="2016-10" db="EMBL/GenBank/DDBJ databases">
        <authorList>
            <person name="de Groot N.N."/>
        </authorList>
    </citation>
    <scope>NUCLEOTIDE SEQUENCE [LARGE SCALE GENOMIC DNA]</scope>
    <source>
        <strain evidence="6 7">CGMCC 4.2022</strain>
    </source>
</reference>
<dbReference type="STRING" id="310781.SAMN05216259_11265"/>
<evidence type="ECO:0000256" key="2">
    <source>
        <dbReference type="ARBA" id="ARBA00023015"/>
    </source>
</evidence>
<dbReference type="Gene3D" id="3.40.190.290">
    <property type="match status" value="1"/>
</dbReference>
<dbReference type="InterPro" id="IPR036390">
    <property type="entry name" value="WH_DNA-bd_sf"/>
</dbReference>
<evidence type="ECO:0000313" key="6">
    <source>
        <dbReference type="EMBL" id="SDO75366.1"/>
    </source>
</evidence>